<dbReference type="AlphaFoldDB" id="L1KKF5"/>
<proteinExistence type="predicted"/>
<evidence type="ECO:0000313" key="2">
    <source>
        <dbReference type="EMBL" id="EKX61087.1"/>
    </source>
</evidence>
<protein>
    <submittedName>
        <fullName evidence="2">Ras family protein</fullName>
    </submittedName>
</protein>
<keyword evidence="3" id="KW-1185">Reference proteome</keyword>
<feature type="non-terminal residue" evidence="2">
    <location>
        <position position="1"/>
    </location>
</feature>
<reference evidence="2 3" key="1">
    <citation type="submission" date="2012-11" db="EMBL/GenBank/DDBJ databases">
        <authorList>
            <person name="Huguet-Tapia J.C."/>
            <person name="Durkin A.S."/>
            <person name="Pettis G.S."/>
            <person name="Badger J.H."/>
        </authorList>
    </citation>
    <scope>NUCLEOTIDE SEQUENCE [LARGE SCALE GENOMIC DNA]</scope>
    <source>
        <strain evidence="2 3">91-03</strain>
    </source>
</reference>
<sequence length="24" mass="2684">RQGGCRLRVSRRPTRPGGTARCSR</sequence>
<evidence type="ECO:0000313" key="3">
    <source>
        <dbReference type="Proteomes" id="UP000010411"/>
    </source>
</evidence>
<dbReference type="Proteomes" id="UP000010411">
    <property type="component" value="Unassembled WGS sequence"/>
</dbReference>
<comment type="caution">
    <text evidence="2">The sequence shown here is derived from an EMBL/GenBank/DDBJ whole genome shotgun (WGS) entry which is preliminary data.</text>
</comment>
<organism evidence="2 3">
    <name type="scientific">Streptomyces ipomoeae 91-03</name>
    <dbReference type="NCBI Taxonomy" id="698759"/>
    <lineage>
        <taxon>Bacteria</taxon>
        <taxon>Bacillati</taxon>
        <taxon>Actinomycetota</taxon>
        <taxon>Actinomycetes</taxon>
        <taxon>Kitasatosporales</taxon>
        <taxon>Streptomycetaceae</taxon>
        <taxon>Streptomyces</taxon>
    </lineage>
</organism>
<dbReference type="EMBL" id="AEJC01000620">
    <property type="protein sequence ID" value="EKX61087.1"/>
    <property type="molecule type" value="Genomic_DNA"/>
</dbReference>
<feature type="region of interest" description="Disordered" evidence="1">
    <location>
        <begin position="1"/>
        <end position="24"/>
    </location>
</feature>
<gene>
    <name evidence="2" type="ORF">STRIP9103_04019</name>
</gene>
<name>L1KKF5_9ACTN</name>
<evidence type="ECO:0000256" key="1">
    <source>
        <dbReference type="SAM" id="MobiDB-lite"/>
    </source>
</evidence>
<accession>L1KKF5</accession>